<keyword evidence="8" id="KW-1185">Reference proteome</keyword>
<evidence type="ECO:0000256" key="4">
    <source>
        <dbReference type="ARBA" id="ARBA00022827"/>
    </source>
</evidence>
<dbReference type="EMBL" id="BAAANS010000032">
    <property type="protein sequence ID" value="GAA2107311.1"/>
    <property type="molecule type" value="Genomic_DNA"/>
</dbReference>
<comment type="caution">
    <text evidence="7">The sequence shown here is derived from an EMBL/GenBank/DDBJ whole genome shotgun (WGS) entry which is preliminary data.</text>
</comment>
<evidence type="ECO:0000313" key="7">
    <source>
        <dbReference type="EMBL" id="GAA2107311.1"/>
    </source>
</evidence>
<dbReference type="SUPFAM" id="SSF56645">
    <property type="entry name" value="Acyl-CoA dehydrogenase NM domain-like"/>
    <property type="match status" value="1"/>
</dbReference>
<evidence type="ECO:0000256" key="1">
    <source>
        <dbReference type="ARBA" id="ARBA00001974"/>
    </source>
</evidence>
<comment type="cofactor">
    <cofactor evidence="1">
        <name>FAD</name>
        <dbReference type="ChEBI" id="CHEBI:57692"/>
    </cofactor>
</comment>
<dbReference type="PANTHER" id="PTHR43884:SF12">
    <property type="entry name" value="ISOVALERYL-COA DEHYDROGENASE, MITOCHONDRIAL-RELATED"/>
    <property type="match status" value="1"/>
</dbReference>
<keyword evidence="3" id="KW-0285">Flavoprotein</keyword>
<name>A0ABN2XAW0_9ACTN</name>
<evidence type="ECO:0000259" key="6">
    <source>
        <dbReference type="Pfam" id="PF02771"/>
    </source>
</evidence>
<protein>
    <submittedName>
        <fullName evidence="7">Acyl-CoA dehydrogenase family protein</fullName>
    </submittedName>
</protein>
<dbReference type="InterPro" id="IPR046373">
    <property type="entry name" value="Acyl-CoA_Oxase/DH_mid-dom_sf"/>
</dbReference>
<dbReference type="SUPFAM" id="SSF47203">
    <property type="entry name" value="Acyl-CoA dehydrogenase C-terminal domain-like"/>
    <property type="match status" value="1"/>
</dbReference>
<organism evidence="7 8">
    <name type="scientific">Kitasatospora saccharophila</name>
    <dbReference type="NCBI Taxonomy" id="407973"/>
    <lineage>
        <taxon>Bacteria</taxon>
        <taxon>Bacillati</taxon>
        <taxon>Actinomycetota</taxon>
        <taxon>Actinomycetes</taxon>
        <taxon>Kitasatosporales</taxon>
        <taxon>Streptomycetaceae</taxon>
        <taxon>Kitasatospora</taxon>
    </lineage>
</organism>
<evidence type="ECO:0000259" key="5">
    <source>
        <dbReference type="Pfam" id="PF00441"/>
    </source>
</evidence>
<dbReference type="Gene3D" id="1.10.540.10">
    <property type="entry name" value="Acyl-CoA dehydrogenase/oxidase, N-terminal domain"/>
    <property type="match status" value="1"/>
</dbReference>
<reference evidence="7 8" key="1">
    <citation type="journal article" date="2019" name="Int. J. Syst. Evol. Microbiol.">
        <title>The Global Catalogue of Microorganisms (GCM) 10K type strain sequencing project: providing services to taxonomists for standard genome sequencing and annotation.</title>
        <authorList>
            <consortium name="The Broad Institute Genomics Platform"/>
            <consortium name="The Broad Institute Genome Sequencing Center for Infectious Disease"/>
            <person name="Wu L."/>
            <person name="Ma J."/>
        </authorList>
    </citation>
    <scope>NUCLEOTIDE SEQUENCE [LARGE SCALE GENOMIC DNA]</scope>
    <source>
        <strain evidence="7 8">JCM 14559</strain>
    </source>
</reference>
<dbReference type="PANTHER" id="PTHR43884">
    <property type="entry name" value="ACYL-COA DEHYDROGENASE"/>
    <property type="match status" value="1"/>
</dbReference>
<dbReference type="InterPro" id="IPR037069">
    <property type="entry name" value="AcylCoA_DH/ox_N_sf"/>
</dbReference>
<dbReference type="RefSeq" id="WP_344554496.1">
    <property type="nucleotide sequence ID" value="NZ_BAAANS010000032.1"/>
</dbReference>
<sequence>MTGRNGGTPESVERAAAAAAAASSSVDGQARFPAEATAALRAGGLLNAAVPTRLGGLGLPLPELVRIAGRLAAACGSAAMVWSMHQVQMACLARHHPDAPLLARAIAEQWLVASVTSENGVGGDLRSSRTGIGTGEGRCTLDKQGPTVSYGAHADAFLVTARRSADAAPGDQVAVFVSREQSDLRQTGEWNTLGMRGTCSPSFDLRAEFDPAQVLPVPFGDVAARTMVPLSHLLWSGVWVGLAAEAVDRAVRATRRRSRGGPLADRPELAVAHARLAGIRAQLDAATRSAEPVLEHGGQPTMGLAVELNALKVGVSETALDVARLALAVCGMAGFSEDGPHSVARILRDLFSAPLMIGNGRLLAANSQMMLLSGGAR</sequence>
<dbReference type="InterPro" id="IPR009100">
    <property type="entry name" value="AcylCoA_DH/oxidase_NM_dom_sf"/>
</dbReference>
<evidence type="ECO:0000256" key="3">
    <source>
        <dbReference type="ARBA" id="ARBA00022630"/>
    </source>
</evidence>
<comment type="similarity">
    <text evidence="2">Belongs to the acyl-CoA dehydrogenase family.</text>
</comment>
<dbReference type="PIRSF" id="PIRSF016578">
    <property type="entry name" value="HsaA"/>
    <property type="match status" value="1"/>
</dbReference>
<dbReference type="InterPro" id="IPR009075">
    <property type="entry name" value="AcylCo_DH/oxidase_C"/>
</dbReference>
<dbReference type="Pfam" id="PF00441">
    <property type="entry name" value="Acyl-CoA_dh_1"/>
    <property type="match status" value="1"/>
</dbReference>
<dbReference type="InterPro" id="IPR036250">
    <property type="entry name" value="AcylCo_DH-like_C"/>
</dbReference>
<dbReference type="Proteomes" id="UP001500897">
    <property type="component" value="Unassembled WGS sequence"/>
</dbReference>
<gene>
    <name evidence="7" type="ORF">GCM10009759_46280</name>
</gene>
<proteinExistence type="inferred from homology"/>
<feature type="domain" description="Acyl-CoA dehydrogenase/oxidase N-terminal" evidence="6">
    <location>
        <begin position="18"/>
        <end position="93"/>
    </location>
</feature>
<dbReference type="InterPro" id="IPR013786">
    <property type="entry name" value="AcylCoA_DH/ox_N"/>
</dbReference>
<evidence type="ECO:0000313" key="8">
    <source>
        <dbReference type="Proteomes" id="UP001500897"/>
    </source>
</evidence>
<keyword evidence="4" id="KW-0274">FAD</keyword>
<dbReference type="Pfam" id="PF02771">
    <property type="entry name" value="Acyl-CoA_dh_N"/>
    <property type="match status" value="1"/>
</dbReference>
<accession>A0ABN2XAW0</accession>
<feature type="domain" description="Acyl-CoA dehydrogenase/oxidase C-terminal" evidence="5">
    <location>
        <begin position="236"/>
        <end position="356"/>
    </location>
</feature>
<dbReference type="Gene3D" id="1.20.140.10">
    <property type="entry name" value="Butyryl-CoA Dehydrogenase, subunit A, domain 3"/>
    <property type="match status" value="1"/>
</dbReference>
<dbReference type="Gene3D" id="2.40.110.10">
    <property type="entry name" value="Butyryl-CoA Dehydrogenase, subunit A, domain 2"/>
    <property type="match status" value="1"/>
</dbReference>
<evidence type="ECO:0000256" key="2">
    <source>
        <dbReference type="ARBA" id="ARBA00009347"/>
    </source>
</evidence>